<accession>A0ABS9EKZ0</accession>
<gene>
    <name evidence="2" type="ORF">L2W38_03475</name>
</gene>
<evidence type="ECO:0000313" key="2">
    <source>
        <dbReference type="EMBL" id="MCF4141876.1"/>
    </source>
</evidence>
<dbReference type="EMBL" id="JAKGUD010000003">
    <property type="protein sequence ID" value="MCF4141876.1"/>
    <property type="molecule type" value="Genomic_DNA"/>
</dbReference>
<keyword evidence="1" id="KW-0732">Signal</keyword>
<proteinExistence type="predicted"/>
<name>A0ABS9EKZ0_9BACT</name>
<reference evidence="2 3" key="1">
    <citation type="submission" date="2022-01" db="EMBL/GenBank/DDBJ databases">
        <title>Dethiosulfovibrio faecalis sp. nov., a novel proteolytic, non-sulfur-reducing bacterium isolated from a marine aquaculture solid waste bioreactor.</title>
        <authorList>
            <person name="Grabowski S."/>
            <person name="Apolinario E."/>
            <person name="Schneider N."/>
            <person name="Marshall C.W."/>
            <person name="Sowers K.R."/>
        </authorList>
    </citation>
    <scope>NUCLEOTIDE SEQUENCE [LARGE SCALE GENOMIC DNA]</scope>
    <source>
        <strain evidence="2 3">DSM 12537</strain>
    </source>
</reference>
<organism evidence="2 3">
    <name type="scientific">Dethiosulfovibrio marinus</name>
    <dbReference type="NCBI Taxonomy" id="133532"/>
    <lineage>
        <taxon>Bacteria</taxon>
        <taxon>Thermotogati</taxon>
        <taxon>Synergistota</taxon>
        <taxon>Synergistia</taxon>
        <taxon>Synergistales</taxon>
        <taxon>Dethiosulfovibrionaceae</taxon>
        <taxon>Dethiosulfovibrio</taxon>
    </lineage>
</organism>
<feature type="chain" id="PRO_5047017422" evidence="1">
    <location>
        <begin position="21"/>
        <end position="118"/>
    </location>
</feature>
<evidence type="ECO:0000313" key="3">
    <source>
        <dbReference type="Proteomes" id="UP001200430"/>
    </source>
</evidence>
<evidence type="ECO:0000256" key="1">
    <source>
        <dbReference type="SAM" id="SignalP"/>
    </source>
</evidence>
<dbReference type="RefSeq" id="WP_236098638.1">
    <property type="nucleotide sequence ID" value="NZ_JAKGUD010000003.1"/>
</dbReference>
<keyword evidence="3" id="KW-1185">Reference proteome</keyword>
<sequence length="118" mass="12961">MNRGFLALLLSFFLVSNADAMMGNAPALLPHPDYDNDYVVPLQVQEGYYLTKDGYAVVRTPEGNWAYLNVVPVCLFGGGLSVIQFPVSFVEQGNPEIFAPSGNGHMGMEPSHYTYELP</sequence>
<comment type="caution">
    <text evidence="2">The sequence shown here is derived from an EMBL/GenBank/DDBJ whole genome shotgun (WGS) entry which is preliminary data.</text>
</comment>
<dbReference type="Proteomes" id="UP001200430">
    <property type="component" value="Unassembled WGS sequence"/>
</dbReference>
<feature type="signal peptide" evidence="1">
    <location>
        <begin position="1"/>
        <end position="20"/>
    </location>
</feature>
<protein>
    <submittedName>
        <fullName evidence="2">Uncharacterized protein</fullName>
    </submittedName>
</protein>